<dbReference type="InterPro" id="IPR005747">
    <property type="entry name" value="MutS2"/>
</dbReference>
<evidence type="ECO:0000313" key="13">
    <source>
        <dbReference type="Proteomes" id="UP000005444"/>
    </source>
</evidence>
<dbReference type="FunFam" id="3.40.50.300:FF:000830">
    <property type="entry name" value="Endonuclease MutS2"/>
    <property type="match status" value="1"/>
</dbReference>
<proteinExistence type="inferred from homology"/>
<dbReference type="InterPro" id="IPR007696">
    <property type="entry name" value="DNA_mismatch_repair_MutS_core"/>
</dbReference>
<dbReference type="GO" id="GO:0043023">
    <property type="term" value="F:ribosomal large subunit binding"/>
    <property type="evidence" value="ECO:0007669"/>
    <property type="project" value="UniProtKB-UniRule"/>
</dbReference>
<dbReference type="KEGG" id="pce:PECL_727"/>
<dbReference type="Pfam" id="PF00488">
    <property type="entry name" value="MutS_V"/>
    <property type="match status" value="1"/>
</dbReference>
<gene>
    <name evidence="9" type="primary">mutS2</name>
    <name evidence="9" type="synonym">rqcU</name>
    <name evidence="12" type="ordered locus">PECL_727</name>
</gene>
<dbReference type="PATRIC" id="fig|701521.8.peg.696"/>
<evidence type="ECO:0000256" key="1">
    <source>
        <dbReference type="ARBA" id="ARBA00022722"/>
    </source>
</evidence>
<evidence type="ECO:0000256" key="3">
    <source>
        <dbReference type="ARBA" id="ARBA00022741"/>
    </source>
</evidence>
<dbReference type="GO" id="GO:0140664">
    <property type="term" value="F:ATP-dependent DNA damage sensor activity"/>
    <property type="evidence" value="ECO:0007669"/>
    <property type="project" value="InterPro"/>
</dbReference>
<dbReference type="InterPro" id="IPR045076">
    <property type="entry name" value="MutS"/>
</dbReference>
<evidence type="ECO:0000256" key="5">
    <source>
        <dbReference type="ARBA" id="ARBA00022801"/>
    </source>
</evidence>
<dbReference type="PROSITE" id="PS00486">
    <property type="entry name" value="DNA_MISMATCH_REPAIR_2"/>
    <property type="match status" value="1"/>
</dbReference>
<evidence type="ECO:0000256" key="10">
    <source>
        <dbReference type="SAM" id="Coils"/>
    </source>
</evidence>
<dbReference type="InterPro" id="IPR036187">
    <property type="entry name" value="DNA_mismatch_repair_MutS_sf"/>
</dbReference>
<dbReference type="GO" id="GO:0006298">
    <property type="term" value="P:mismatch repair"/>
    <property type="evidence" value="ECO:0007669"/>
    <property type="project" value="InterPro"/>
</dbReference>
<dbReference type="Pfam" id="PF20297">
    <property type="entry name" value="MSSS"/>
    <property type="match status" value="1"/>
</dbReference>
<dbReference type="GO" id="GO:0030983">
    <property type="term" value="F:mismatched DNA binding"/>
    <property type="evidence" value="ECO:0007669"/>
    <property type="project" value="InterPro"/>
</dbReference>
<evidence type="ECO:0000256" key="8">
    <source>
        <dbReference type="ARBA" id="ARBA00023125"/>
    </source>
</evidence>
<dbReference type="EC" id="3.1.-.-" evidence="9"/>
<dbReference type="GO" id="GO:0016887">
    <property type="term" value="F:ATP hydrolysis activity"/>
    <property type="evidence" value="ECO:0007669"/>
    <property type="project" value="InterPro"/>
</dbReference>
<dbReference type="GO" id="GO:0005524">
    <property type="term" value="F:ATP binding"/>
    <property type="evidence" value="ECO:0007669"/>
    <property type="project" value="UniProtKB-UniRule"/>
</dbReference>
<keyword evidence="5 9" id="KW-0378">Hydrolase</keyword>
<feature type="binding site" evidence="9">
    <location>
        <begin position="335"/>
        <end position="342"/>
    </location>
    <ligand>
        <name>ATP</name>
        <dbReference type="ChEBI" id="CHEBI:30616"/>
    </ligand>
</feature>
<dbReference type="InterPro" id="IPR036063">
    <property type="entry name" value="Smr_dom_sf"/>
</dbReference>
<evidence type="ECO:0000256" key="6">
    <source>
        <dbReference type="ARBA" id="ARBA00022840"/>
    </source>
</evidence>
<comment type="similarity">
    <text evidence="9">Belongs to the DNA mismatch repair MutS family. MutS2 subfamily.</text>
</comment>
<evidence type="ECO:0000313" key="12">
    <source>
        <dbReference type="EMBL" id="AEV95018.1"/>
    </source>
</evidence>
<dbReference type="Gene3D" id="3.40.50.300">
    <property type="entry name" value="P-loop containing nucleotide triphosphate hydrolases"/>
    <property type="match status" value="1"/>
</dbReference>
<organism evidence="12 13">
    <name type="scientific">Pediococcus claussenii (strain ATCC BAA-344 / DSM 14800 / JCM 18046 / KCTC 3811 / LMG 21948 / P06)</name>
    <dbReference type="NCBI Taxonomy" id="701521"/>
    <lineage>
        <taxon>Bacteria</taxon>
        <taxon>Bacillati</taxon>
        <taxon>Bacillota</taxon>
        <taxon>Bacilli</taxon>
        <taxon>Lactobacillales</taxon>
        <taxon>Lactobacillaceae</taxon>
        <taxon>Pediococcus</taxon>
    </lineage>
</organism>
<protein>
    <recommendedName>
        <fullName evidence="9">Endonuclease MutS2</fullName>
        <ecNumber evidence="9">3.1.-.-</ecNumber>
    </recommendedName>
    <alternativeName>
        <fullName evidence="9">Ribosome-associated protein quality control-upstream factor</fullName>
        <shortName evidence="9">RQC-upstream factor</shortName>
        <shortName evidence="9">RqcU</shortName>
        <ecNumber evidence="9">3.6.4.-</ecNumber>
    </alternativeName>
</protein>
<feature type="domain" description="Smr" evidence="11">
    <location>
        <begin position="711"/>
        <end position="786"/>
    </location>
</feature>
<accession>G8PCN3</accession>
<keyword evidence="4 9" id="KW-0255">Endonuclease</keyword>
<name>G8PCN3_PEDCP</name>
<comment type="function">
    <text evidence="9">Acts as a ribosome collision sensor, splitting the ribosome into its 2 subunits. Detects stalled/collided 70S ribosomes which it binds and splits by an ATP-hydrolysis driven conformational change. Acts upstream of the ribosome quality control system (RQC), a ribosome-associated complex that mediates the extraction of incompletely synthesized nascent chains from stalled ribosomes and their subsequent degradation. Probably generates substrates for RQC.</text>
</comment>
<dbReference type="CDD" id="cd03280">
    <property type="entry name" value="ABC_MutS2"/>
    <property type="match status" value="1"/>
</dbReference>
<keyword evidence="10" id="KW-0175">Coiled coil</keyword>
<dbReference type="GO" id="GO:0004519">
    <property type="term" value="F:endonuclease activity"/>
    <property type="evidence" value="ECO:0007669"/>
    <property type="project" value="UniProtKB-UniRule"/>
</dbReference>
<dbReference type="SMART" id="SM00533">
    <property type="entry name" value="MUTSd"/>
    <property type="match status" value="1"/>
</dbReference>
<dbReference type="eggNOG" id="COG1193">
    <property type="taxonomic scope" value="Bacteria"/>
</dbReference>
<keyword evidence="1 9" id="KW-0540">Nuclease</keyword>
<dbReference type="EC" id="3.6.4.-" evidence="9"/>
<dbReference type="EMBL" id="CP003137">
    <property type="protein sequence ID" value="AEV95018.1"/>
    <property type="molecule type" value="Genomic_DNA"/>
</dbReference>
<dbReference type="AlphaFoldDB" id="G8PCN3"/>
<dbReference type="InterPro" id="IPR046893">
    <property type="entry name" value="MSSS"/>
</dbReference>
<dbReference type="SUPFAM" id="SSF160443">
    <property type="entry name" value="SMR domain-like"/>
    <property type="match status" value="1"/>
</dbReference>
<comment type="subunit">
    <text evidence="9">Homodimer. Binds to stalled ribosomes, contacting rRNA.</text>
</comment>
<dbReference type="SUPFAM" id="SSF52540">
    <property type="entry name" value="P-loop containing nucleoside triphosphate hydrolases"/>
    <property type="match status" value="1"/>
</dbReference>
<dbReference type="HOGENOM" id="CLU_011252_2_1_9"/>
<dbReference type="GO" id="GO:0045910">
    <property type="term" value="P:negative regulation of DNA recombination"/>
    <property type="evidence" value="ECO:0007669"/>
    <property type="project" value="InterPro"/>
</dbReference>
<reference evidence="12 13" key="1">
    <citation type="journal article" date="2012" name="J. Bacteriol.">
        <title>Complete Genome Sequence of the Beer Spoilage Organism Pediococcus claussenii ATCC BAA-344T.</title>
        <authorList>
            <person name="Pittet V."/>
            <person name="Abegunde T."/>
            <person name="Marfleet T."/>
            <person name="Haakensen M."/>
            <person name="Morrow K."/>
            <person name="Jayaprakash T."/>
            <person name="Schroeder K."/>
            <person name="Trost B."/>
            <person name="Byrns S."/>
            <person name="Bergsveinson J."/>
            <person name="Kusalik A."/>
            <person name="Ziola B."/>
        </authorList>
    </citation>
    <scope>NUCLEOTIDE SEQUENCE [LARGE SCALE GENOMIC DNA]</scope>
    <source>
        <strain evidence="12 13">ATCC BAA-344</strain>
    </source>
</reference>
<dbReference type="GO" id="GO:0019843">
    <property type="term" value="F:rRNA binding"/>
    <property type="evidence" value="ECO:0007669"/>
    <property type="project" value="UniProtKB-UniRule"/>
</dbReference>
<keyword evidence="13" id="KW-1185">Reference proteome</keyword>
<keyword evidence="3 9" id="KW-0547">Nucleotide-binding</keyword>
<dbReference type="Proteomes" id="UP000005444">
    <property type="component" value="Chromosome"/>
</dbReference>
<keyword evidence="6 9" id="KW-0067">ATP-binding</keyword>
<keyword evidence="7 9" id="KW-0694">RNA-binding</keyword>
<dbReference type="Pfam" id="PF01713">
    <property type="entry name" value="Smr"/>
    <property type="match status" value="1"/>
</dbReference>
<dbReference type="PANTHER" id="PTHR48466:SF2">
    <property type="entry name" value="OS10G0509000 PROTEIN"/>
    <property type="match status" value="1"/>
</dbReference>
<dbReference type="NCBIfam" id="TIGR01069">
    <property type="entry name" value="mutS2"/>
    <property type="match status" value="1"/>
</dbReference>
<sequence length="786" mass="87884">MNNKILKTLEYSKIKSEINEFIGTASGRTELNEMVPAVEHSLVQNALTETLDAVNINRVKGGIPVPRLADISEALKRLKIDAVLNGQELSQIGNVLRTTRNVTDFFSDLENDDQLDMRILDQTSQELVTVPDVEQRLSRSLEGNGHLTNAASPDLAYLRSTITRIENEIRQKMEKLTRGNNAKYLSEPIVTIRNERFVLPVKTEYRSKLGGVVHDQSASGQTLYIEPEAVVELNNDLRQNQVAVVHEEQRIFQELSELVAPHRDTLKQNDHILGHFDLLNAKARYAAKIKATEPKISEDNQINLRKARHPLIDPKRVVGNDIRLGKDFKTLIITGPNTGGKTISLKTVGLLQLMGQSGIFIPANENSTIGIFDEIFADIGDEQSIEQNLSTFSSHMDNIIHILAQIDNNSLVLFDELGAGTDPKEGAALAIAILDDVRNHASLVMATTHYPELKTYGYERSETINASMEFNVETLKPTYKLLIGIPGQSNAFDISSRLGLDNRLISQARDLVDQDSQDLNNMIKDLTDRQRKVDKLYDQLDNTVGQASGYQKTIVDELNTLNNRRAQLLEQAKEEANRIVDNSKSEADGIIKRLRKMESAGVAFRENDLIEAKSNINALRQESNLKRNKVLRRAKNKQTFHVNDEVIVSSYGQRGELLRKVDDKHWEVQMGIIKMKVSTDEMEKVDPEKSKPVSHRASVQRTGSAGIRATLDLRGKRYEEAMTETDRYIDAALLAGYDQVTIIHGKGTGALRTGITKYLQSNRRIKGFEYAPANAGGNGATIVKLK</sequence>
<dbReference type="InterPro" id="IPR000432">
    <property type="entry name" value="DNA_mismatch_repair_MutS_C"/>
</dbReference>
<keyword evidence="8 9" id="KW-0238">DNA-binding</keyword>
<dbReference type="SUPFAM" id="SSF48334">
    <property type="entry name" value="DNA repair protein MutS, domain III"/>
    <property type="match status" value="1"/>
</dbReference>
<dbReference type="GO" id="GO:0072344">
    <property type="term" value="P:rescue of stalled ribosome"/>
    <property type="evidence" value="ECO:0007669"/>
    <property type="project" value="UniProtKB-UniRule"/>
</dbReference>
<keyword evidence="2 9" id="KW-0699">rRNA-binding</keyword>
<dbReference type="Gene3D" id="3.30.1370.110">
    <property type="match status" value="1"/>
</dbReference>
<dbReference type="PROSITE" id="PS50828">
    <property type="entry name" value="SMR"/>
    <property type="match status" value="1"/>
</dbReference>
<dbReference type="PANTHER" id="PTHR48466">
    <property type="entry name" value="OS10G0509000 PROTEIN-RELATED"/>
    <property type="match status" value="1"/>
</dbReference>
<feature type="coiled-coil region" evidence="10">
    <location>
        <begin position="551"/>
        <end position="629"/>
    </location>
</feature>
<dbReference type="SMART" id="SM00534">
    <property type="entry name" value="MUTSac"/>
    <property type="match status" value="1"/>
</dbReference>
<dbReference type="STRING" id="701521.PECL_727"/>
<evidence type="ECO:0000256" key="9">
    <source>
        <dbReference type="HAMAP-Rule" id="MF_00092"/>
    </source>
</evidence>
<evidence type="ECO:0000256" key="2">
    <source>
        <dbReference type="ARBA" id="ARBA00022730"/>
    </source>
</evidence>
<evidence type="ECO:0000256" key="7">
    <source>
        <dbReference type="ARBA" id="ARBA00022884"/>
    </source>
</evidence>
<dbReference type="InterPro" id="IPR027417">
    <property type="entry name" value="P-loop_NTPase"/>
</dbReference>
<comment type="function">
    <text evidence="9">Endonuclease that is involved in the suppression of homologous recombination and thus may have a key role in the control of bacterial genetic diversity.</text>
</comment>
<dbReference type="SMART" id="SM00463">
    <property type="entry name" value="SMR"/>
    <property type="match status" value="1"/>
</dbReference>
<dbReference type="RefSeq" id="WP_014215215.1">
    <property type="nucleotide sequence ID" value="NC_016605.1"/>
</dbReference>
<evidence type="ECO:0000256" key="4">
    <source>
        <dbReference type="ARBA" id="ARBA00022759"/>
    </source>
</evidence>
<dbReference type="InterPro" id="IPR002625">
    <property type="entry name" value="Smr_dom"/>
</dbReference>
<dbReference type="PIRSF" id="PIRSF005814">
    <property type="entry name" value="MutS_YshD"/>
    <property type="match status" value="1"/>
</dbReference>
<evidence type="ECO:0000259" key="11">
    <source>
        <dbReference type="PROSITE" id="PS50828"/>
    </source>
</evidence>
<dbReference type="HAMAP" id="MF_00092">
    <property type="entry name" value="MutS2"/>
    <property type="match status" value="1"/>
</dbReference>